<organism evidence="3 4">
    <name type="scientific">Hibiscus trionum</name>
    <name type="common">Flower of an hour</name>
    <dbReference type="NCBI Taxonomy" id="183268"/>
    <lineage>
        <taxon>Eukaryota</taxon>
        <taxon>Viridiplantae</taxon>
        <taxon>Streptophyta</taxon>
        <taxon>Embryophyta</taxon>
        <taxon>Tracheophyta</taxon>
        <taxon>Spermatophyta</taxon>
        <taxon>Magnoliopsida</taxon>
        <taxon>eudicotyledons</taxon>
        <taxon>Gunneridae</taxon>
        <taxon>Pentapetalae</taxon>
        <taxon>rosids</taxon>
        <taxon>malvids</taxon>
        <taxon>Malvales</taxon>
        <taxon>Malvaceae</taxon>
        <taxon>Malvoideae</taxon>
        <taxon>Hibiscus</taxon>
    </lineage>
</organism>
<feature type="coiled-coil region" evidence="1">
    <location>
        <begin position="543"/>
        <end position="685"/>
    </location>
</feature>
<name>A0A9W7GYZ1_HIBTR</name>
<dbReference type="PANTHER" id="PTHR45287">
    <property type="entry name" value="OS03G0691500 PROTEIN"/>
    <property type="match status" value="1"/>
</dbReference>
<evidence type="ECO:0000313" key="3">
    <source>
        <dbReference type="EMBL" id="GMI67223.1"/>
    </source>
</evidence>
<comment type="caution">
    <text evidence="3">The sequence shown here is derived from an EMBL/GenBank/DDBJ whole genome shotgun (WGS) entry which is preliminary data.</text>
</comment>
<feature type="coiled-coil region" evidence="1">
    <location>
        <begin position="322"/>
        <end position="412"/>
    </location>
</feature>
<feature type="coiled-coil region" evidence="1">
    <location>
        <begin position="711"/>
        <end position="808"/>
    </location>
</feature>
<reference evidence="3" key="1">
    <citation type="submission" date="2023-05" db="EMBL/GenBank/DDBJ databases">
        <title>Genome and transcriptome analyses reveal genes involved in the formation of fine ridges on petal epidermal cells in Hibiscus trionum.</title>
        <authorList>
            <person name="Koshimizu S."/>
            <person name="Masuda S."/>
            <person name="Ishii T."/>
            <person name="Shirasu K."/>
            <person name="Hoshino A."/>
            <person name="Arita M."/>
        </authorList>
    </citation>
    <scope>NUCLEOTIDE SEQUENCE</scope>
    <source>
        <strain evidence="3">Hamamatsu line</strain>
    </source>
</reference>
<sequence length="1131" mass="131133">MGKENVYEELEEIKVENEKLRADFISKVELCENLKKVQNEQVAKIGEASSKIEKLEQQLLEKEEEIASVKRWNEDLKGSLNEKESIVKHLNAANDKLRAERDEKNRSSEQEIRRLVLALDEANELSTDQEQKINVLKAEIEGLKGVLSVSKKKCLEAEKGAKNPRELRERDDLLVQVEEEKRKVEDQLKWRKEQFKHLEEAHEKLRDRFKASKKEWEQEKSTLLDEISSLQTRLDSQIRVAGDLQNRLQICNQVLAHEETRRKYLEVEISEFKTRYETIFSECQDVKSQLDRVNSQRDNEIASLRHKLSTKESFYKEMEYRTGKLEQENRELLTSLKELQEARIQEAGSSSSLSKLKNRLKSLEQKHKECSTNLRAKEAEWNSQQEEMIRKLNDYSSQLQRKDAALKVLEMELEGCLSSAVQLKLQNEEISVTLLVLKSGISEARLKLANVEAELGLREKEREEKYSILRQQLEMKDTALANARKDIAEEREQTTILSLRVDTFDQVEGKHQIMEKELNRCKEMLEESSRCQLSLKEQALQVENDLKEKIREVCDALDAANSELAVEREKVASLLRRVESLDVIEGQRLLLQKELERYKEMHEEASRSRVHFEEQALQIENESKEKLREVCDALERAKYELTEERERTASLMKRVESLYQIEERLLQTQEELERHKEMLEDACRSQCQLEEQSVQMKNDFGEKLQEVFGTLETANVELAEERDRTATLTKQIQSSGHLEEQLALRQKELERHKEMLEDACRSQCQLEEQSVQMKNEFGEKLQEVCDALETANLELAEERERTATLTKQIQSSGHLEGQLALRQKELEKYKEMFEEASRCQLRLEEQISQTGGDSERELKEVQDALEKANSELVEKTCEGHELEFELWLWKSIVYRLKLDLEEGHALRKELEASLLSQAEVEETINKEKDELVRITEEKDGIIVNLQQQIASLVQELEARELEAVNAAEENIHQLTKEHENNTKLSTDRENLLGFITSLGDQIGDLSGEDSMLMGMLGSIVQSFDNDTSDMKTSEALVDELKSENRNLLENNTKLSTDRENLLGFITSLGDRIGELSGEDGKLMGNLSRIVQSFGNELYDSLKENKKNVVSSQATRKPDSVIEERSPFRELN</sequence>
<feature type="coiled-coil region" evidence="1">
    <location>
        <begin position="167"/>
        <end position="233"/>
    </location>
</feature>
<feature type="coiled-coil region" evidence="1">
    <location>
        <begin position="917"/>
        <end position="984"/>
    </location>
</feature>
<proteinExistence type="predicted"/>
<dbReference type="EMBL" id="BSYR01000004">
    <property type="protein sequence ID" value="GMI67223.1"/>
    <property type="molecule type" value="Genomic_DNA"/>
</dbReference>
<feature type="compositionally biased region" description="Basic and acidic residues" evidence="2">
    <location>
        <begin position="1115"/>
        <end position="1131"/>
    </location>
</feature>
<keyword evidence="4" id="KW-1185">Reference proteome</keyword>
<dbReference type="OrthoDB" id="685795at2759"/>
<protein>
    <submittedName>
        <fullName evidence="3">Uncharacterized protein</fullName>
    </submittedName>
</protein>
<evidence type="ECO:0000313" key="4">
    <source>
        <dbReference type="Proteomes" id="UP001165190"/>
    </source>
</evidence>
<dbReference type="InterPro" id="IPR040262">
    <property type="entry name" value="At4g38062-like"/>
</dbReference>
<feature type="coiled-coil region" evidence="1">
    <location>
        <begin position="851"/>
        <end position="878"/>
    </location>
</feature>
<feature type="coiled-coil region" evidence="1">
    <location>
        <begin position="3"/>
        <end position="139"/>
    </location>
</feature>
<feature type="coiled-coil region" evidence="1">
    <location>
        <begin position="1030"/>
        <end position="1057"/>
    </location>
</feature>
<dbReference type="Proteomes" id="UP001165190">
    <property type="component" value="Unassembled WGS sequence"/>
</dbReference>
<accession>A0A9W7GYZ1</accession>
<evidence type="ECO:0000256" key="2">
    <source>
        <dbReference type="SAM" id="MobiDB-lite"/>
    </source>
</evidence>
<feature type="coiled-coil region" evidence="1">
    <location>
        <begin position="441"/>
        <end position="493"/>
    </location>
</feature>
<evidence type="ECO:0000256" key="1">
    <source>
        <dbReference type="SAM" id="Coils"/>
    </source>
</evidence>
<gene>
    <name evidence="3" type="ORF">HRI_000391600</name>
</gene>
<dbReference type="AlphaFoldDB" id="A0A9W7GYZ1"/>
<dbReference type="PANTHER" id="PTHR45287:SF4">
    <property type="entry name" value="OS03G0691500 PROTEIN"/>
    <property type="match status" value="1"/>
</dbReference>
<feature type="region of interest" description="Disordered" evidence="2">
    <location>
        <begin position="1106"/>
        <end position="1131"/>
    </location>
</feature>
<keyword evidence="1" id="KW-0175">Coiled coil</keyword>